<evidence type="ECO:0000313" key="2">
    <source>
        <dbReference type="Proteomes" id="UP000051952"/>
    </source>
</evidence>
<dbReference type="Proteomes" id="UP000051952">
    <property type="component" value="Unassembled WGS sequence"/>
</dbReference>
<gene>
    <name evidence="1" type="ORF">BSAL_47520</name>
</gene>
<name>A0A0S4JVN5_BODSA</name>
<protein>
    <submittedName>
        <fullName evidence="1">GPI-anchored surface protein, putative</fullName>
    </submittedName>
</protein>
<accession>A0A0S4JVN5</accession>
<dbReference type="EMBL" id="CYKH01002231">
    <property type="protein sequence ID" value="CUG94305.1"/>
    <property type="molecule type" value="Genomic_DNA"/>
</dbReference>
<dbReference type="VEuPathDB" id="TriTrypDB:BSAL_47520"/>
<reference evidence="2" key="1">
    <citation type="submission" date="2015-09" db="EMBL/GenBank/DDBJ databases">
        <authorList>
            <consortium name="Pathogen Informatics"/>
        </authorList>
    </citation>
    <scope>NUCLEOTIDE SEQUENCE [LARGE SCALE GENOMIC DNA]</scope>
    <source>
        <strain evidence="2">Lake Konstanz</strain>
    </source>
</reference>
<dbReference type="AlphaFoldDB" id="A0A0S4JVN5"/>
<proteinExistence type="predicted"/>
<evidence type="ECO:0000313" key="1">
    <source>
        <dbReference type="EMBL" id="CUG94305.1"/>
    </source>
</evidence>
<organism evidence="1 2">
    <name type="scientific">Bodo saltans</name>
    <name type="common">Flagellated protozoan</name>
    <dbReference type="NCBI Taxonomy" id="75058"/>
    <lineage>
        <taxon>Eukaryota</taxon>
        <taxon>Discoba</taxon>
        <taxon>Euglenozoa</taxon>
        <taxon>Kinetoplastea</taxon>
        <taxon>Metakinetoplastina</taxon>
        <taxon>Eubodonida</taxon>
        <taxon>Bodonidae</taxon>
        <taxon>Bodo</taxon>
    </lineage>
</organism>
<keyword evidence="2" id="KW-1185">Reference proteome</keyword>
<sequence length="173" mass="20225">MLNDPPLPPDYRWNVMMFYFPTPSHPILHLISCALVLSYTTPIFFRDTHFFPTRCFSQPHPHPKASFRLPSYDHSLLVVAHCQHTRALLHTTRHPGTQRDFVLCNVSCVPLDKRSLRYLYDDEQNQTNHQTQPPKNQKKGIFRENSTSLHYTTLTPHGTLSFLMPFLLLQRCP</sequence>